<dbReference type="SUPFAM" id="SSF46785">
    <property type="entry name" value="Winged helix' DNA-binding domain"/>
    <property type="match status" value="1"/>
</dbReference>
<accession>A0A0S7Y0Y0</accession>
<dbReference type="Proteomes" id="UP000051861">
    <property type="component" value="Unassembled WGS sequence"/>
</dbReference>
<dbReference type="AlphaFoldDB" id="A0A0S7Y0Y0"/>
<reference evidence="1 2" key="1">
    <citation type="journal article" date="2015" name="Microbiome">
        <title>Genomic resolution of linkages in carbon, nitrogen, and sulfur cycling among widespread estuary sediment bacteria.</title>
        <authorList>
            <person name="Baker B.J."/>
            <person name="Lazar C.S."/>
            <person name="Teske A.P."/>
            <person name="Dick G.J."/>
        </authorList>
    </citation>
    <scope>NUCLEOTIDE SEQUENCE [LARGE SCALE GENOMIC DNA]</scope>
    <source>
        <strain evidence="1">DG_54_3</strain>
    </source>
</reference>
<gene>
    <name evidence="1" type="ORF">AMJ44_06645</name>
</gene>
<protein>
    <recommendedName>
        <fullName evidence="3">Helix-turn-helix domain-containing protein</fullName>
    </recommendedName>
</protein>
<dbReference type="EMBL" id="LIZX01000054">
    <property type="protein sequence ID" value="KPJ68375.1"/>
    <property type="molecule type" value="Genomic_DNA"/>
</dbReference>
<sequence length="118" mass="13677">MERENGENKKGFPNTGFTIIHKDFIKNWTKIIGTGPTMLYLQLLSYCYGNKKHAWPSVGTLGKRMGVTKNTIRKHREVLIKYGLIEKMYQRKSANGDYQTNLYQIAKSDKLPELNHVE</sequence>
<comment type="caution">
    <text evidence="1">The sequence shown here is derived from an EMBL/GenBank/DDBJ whole genome shotgun (WGS) entry which is preliminary data.</text>
</comment>
<dbReference type="InterPro" id="IPR036388">
    <property type="entry name" value="WH-like_DNA-bd_sf"/>
</dbReference>
<dbReference type="Pfam" id="PF13730">
    <property type="entry name" value="HTH_36"/>
    <property type="match status" value="1"/>
</dbReference>
<evidence type="ECO:0000313" key="1">
    <source>
        <dbReference type="EMBL" id="KPJ68375.1"/>
    </source>
</evidence>
<dbReference type="Gene3D" id="1.10.10.10">
    <property type="entry name" value="Winged helix-like DNA-binding domain superfamily/Winged helix DNA-binding domain"/>
    <property type="match status" value="1"/>
</dbReference>
<organism evidence="1 2">
    <name type="scientific">candidate division WOR-1 bacterium DG_54_3</name>
    <dbReference type="NCBI Taxonomy" id="1703775"/>
    <lineage>
        <taxon>Bacteria</taxon>
        <taxon>Bacillati</taxon>
        <taxon>Saganbacteria</taxon>
    </lineage>
</organism>
<dbReference type="InterPro" id="IPR036390">
    <property type="entry name" value="WH_DNA-bd_sf"/>
</dbReference>
<evidence type="ECO:0008006" key="3">
    <source>
        <dbReference type="Google" id="ProtNLM"/>
    </source>
</evidence>
<evidence type="ECO:0000313" key="2">
    <source>
        <dbReference type="Proteomes" id="UP000051861"/>
    </source>
</evidence>
<proteinExistence type="predicted"/>
<name>A0A0S7Y0Y0_UNCSA</name>